<dbReference type="PANTHER" id="PTHR10894:SF0">
    <property type="entry name" value="NUCLEOLAR PROTEIN 56"/>
    <property type="match status" value="1"/>
</dbReference>
<dbReference type="InterPro" id="IPR036070">
    <property type="entry name" value="Nop_dom_sf"/>
</dbReference>
<dbReference type="Gene3D" id="3.30.2150.10">
    <property type="entry name" value="Fibrillarin homologue"/>
    <property type="match status" value="1"/>
</dbReference>
<protein>
    <submittedName>
        <fullName evidence="3">RNA-processing protein</fullName>
    </submittedName>
</protein>
<accession>A0A7C3RE23</accession>
<dbReference type="GO" id="GO:0030515">
    <property type="term" value="F:snoRNA binding"/>
    <property type="evidence" value="ECO:0007669"/>
    <property type="project" value="InterPro"/>
</dbReference>
<organism evidence="3">
    <name type="scientific">Archaeoglobus fulgidus</name>
    <dbReference type="NCBI Taxonomy" id="2234"/>
    <lineage>
        <taxon>Archaea</taxon>
        <taxon>Methanobacteriati</taxon>
        <taxon>Methanobacteriota</taxon>
        <taxon>Archaeoglobi</taxon>
        <taxon>Archaeoglobales</taxon>
        <taxon>Archaeoglobaceae</taxon>
        <taxon>Archaeoglobus</taxon>
    </lineage>
</organism>
<proteinExistence type="predicted"/>
<dbReference type="PROSITE" id="PS51358">
    <property type="entry name" value="NOP"/>
    <property type="match status" value="1"/>
</dbReference>
<dbReference type="Pfam" id="PF01798">
    <property type="entry name" value="Nop"/>
    <property type="match status" value="1"/>
</dbReference>
<dbReference type="InterPro" id="IPR029012">
    <property type="entry name" value="Helix_hairpin_bin_sf"/>
</dbReference>
<dbReference type="Gene3D" id="1.10.287.660">
    <property type="entry name" value="Helix hairpin bin"/>
    <property type="match status" value="1"/>
</dbReference>
<dbReference type="InterPro" id="IPR042239">
    <property type="entry name" value="Nop_C"/>
</dbReference>
<dbReference type="Gene3D" id="1.10.246.90">
    <property type="entry name" value="Nop domain"/>
    <property type="match status" value="1"/>
</dbReference>
<evidence type="ECO:0000259" key="2">
    <source>
        <dbReference type="PROSITE" id="PS51358"/>
    </source>
</evidence>
<feature type="domain" description="Nop" evidence="2">
    <location>
        <begin position="141"/>
        <end position="260"/>
    </location>
</feature>
<comment type="caution">
    <text evidence="3">The sequence shown here is derived from an EMBL/GenBank/DDBJ whole genome shotgun (WGS) entry which is preliminary data.</text>
</comment>
<dbReference type="EMBL" id="DSQD01000195">
    <property type="protein sequence ID" value="HGF87981.1"/>
    <property type="molecule type" value="Genomic_DNA"/>
</dbReference>
<gene>
    <name evidence="4" type="ORF">ENR21_06315</name>
    <name evidence="3" type="ORF">ENW66_07050</name>
</gene>
<sequence length="261" mass="30227">MLKLKYNLWFGTYDGKDVEVSENFEDSFLRAENPSPLPFNIFELGSQVLGESYYRILRKTALKVSEKQIERELKREDRYVVALVKALEEIDEATNMLSEKLEDIKAVKESDITESFEDKIRNLKELRKEIEREIEEVMKKIAPNMTELAGAKVAAKLLERAGSMEKLVRFPASKIQVIGAEKSLYKAFSRMKKGKKAKVPKHGIIFLHPFIRTLPKSKRGKMARFLAAKLAIAAKIDYFRGEVDESLYESIVKRYEELRRK</sequence>
<keyword evidence="1" id="KW-0175">Coiled coil</keyword>
<dbReference type="EMBL" id="DTLB01000041">
    <property type="protein sequence ID" value="HFW32688.1"/>
    <property type="molecule type" value="Genomic_DNA"/>
</dbReference>
<dbReference type="InterPro" id="IPR045056">
    <property type="entry name" value="Nop56/Nop58"/>
</dbReference>
<dbReference type="GO" id="GO:0031428">
    <property type="term" value="C:box C/D methylation guide snoRNP complex"/>
    <property type="evidence" value="ECO:0007669"/>
    <property type="project" value="InterPro"/>
</dbReference>
<dbReference type="PANTHER" id="PTHR10894">
    <property type="entry name" value="NUCLEOLAR PROTEIN 5 NUCLEOLAR PROTEIN NOP5 NOP58"/>
    <property type="match status" value="1"/>
</dbReference>
<dbReference type="SUPFAM" id="SSF89124">
    <property type="entry name" value="Nop domain"/>
    <property type="match status" value="1"/>
</dbReference>
<evidence type="ECO:0000256" key="1">
    <source>
        <dbReference type="SAM" id="Coils"/>
    </source>
</evidence>
<feature type="coiled-coil region" evidence="1">
    <location>
        <begin position="83"/>
        <end position="140"/>
    </location>
</feature>
<reference evidence="3" key="1">
    <citation type="journal article" date="2020" name="mSystems">
        <title>Genome- and Community-Level Interaction Insights into Carbon Utilization and Element Cycling Functions of Hydrothermarchaeota in Hydrothermal Sediment.</title>
        <authorList>
            <person name="Zhou Z."/>
            <person name="Liu Y."/>
            <person name="Xu W."/>
            <person name="Pan J."/>
            <person name="Luo Z.H."/>
            <person name="Li M."/>
        </authorList>
    </citation>
    <scope>NUCLEOTIDE SEQUENCE [LARGE SCALE GENOMIC DNA]</scope>
    <source>
        <strain evidence="4">SpSt-38</strain>
        <strain evidence="3">SpSt-87</strain>
    </source>
</reference>
<name>A0A7C3RE23_ARCFL</name>
<dbReference type="InterPro" id="IPR002687">
    <property type="entry name" value="Nop_dom"/>
</dbReference>
<dbReference type="AlphaFoldDB" id="A0A7C3RE23"/>
<evidence type="ECO:0000313" key="3">
    <source>
        <dbReference type="EMBL" id="HFW32688.1"/>
    </source>
</evidence>
<evidence type="ECO:0000313" key="4">
    <source>
        <dbReference type="EMBL" id="HGF87981.1"/>
    </source>
</evidence>